<dbReference type="EMBL" id="BONZ01000030">
    <property type="protein sequence ID" value="GIH14954.1"/>
    <property type="molecule type" value="Genomic_DNA"/>
</dbReference>
<feature type="transmembrane region" description="Helical" evidence="8">
    <location>
        <begin position="23"/>
        <end position="43"/>
    </location>
</feature>
<sequence>MLTWLANLIAPLNTVLFHLGNDAVSWAELLGFVTGAACVWLTVRSSIHNFWVGIANSAFFLVLFFTARLWADGGLQAVYIVLGFAGWWQWLHGGRNRTAIVVGRAGPKTLAACVGFVIAATWGLTLLLGAAHDVAPFWDALTTATSLAAQYLLNAKKVETWLFWMAADIVYIPLYAVKRLDLTAIVYVLFLGLTVLGLRAWLAAHRQREVGAAAPVAATVVDAA</sequence>
<keyword evidence="10" id="KW-1185">Reference proteome</keyword>
<gene>
    <name evidence="9" type="ORF">Raf01_31260</name>
</gene>
<dbReference type="PANTHER" id="PTHR36122:SF2">
    <property type="entry name" value="NICOTINAMIDE RIBOSIDE TRANSPORTER PNUC"/>
    <property type="match status" value="1"/>
</dbReference>
<feature type="transmembrane region" description="Helical" evidence="8">
    <location>
        <begin position="110"/>
        <end position="131"/>
    </location>
</feature>
<evidence type="ECO:0000256" key="1">
    <source>
        <dbReference type="ARBA" id="ARBA00004651"/>
    </source>
</evidence>
<dbReference type="PANTHER" id="PTHR36122">
    <property type="entry name" value="NICOTINAMIDE RIBOSIDE TRANSPORTER PNUC"/>
    <property type="match status" value="1"/>
</dbReference>
<dbReference type="Pfam" id="PF04973">
    <property type="entry name" value="NMN_transporter"/>
    <property type="match status" value="1"/>
</dbReference>
<reference evidence="9" key="1">
    <citation type="submission" date="2021-01" db="EMBL/GenBank/DDBJ databases">
        <title>Whole genome shotgun sequence of Rugosimonospora africana NBRC 104875.</title>
        <authorList>
            <person name="Komaki H."/>
            <person name="Tamura T."/>
        </authorList>
    </citation>
    <scope>NUCLEOTIDE SEQUENCE</scope>
    <source>
        <strain evidence="9">NBRC 104875</strain>
    </source>
</reference>
<keyword evidence="3" id="KW-0813">Transport</keyword>
<evidence type="ECO:0000256" key="3">
    <source>
        <dbReference type="ARBA" id="ARBA00022448"/>
    </source>
</evidence>
<dbReference type="InterPro" id="IPR006419">
    <property type="entry name" value="NMN_transpt_PnuC"/>
</dbReference>
<comment type="caution">
    <text evidence="9">The sequence shown here is derived from an EMBL/GenBank/DDBJ whole genome shotgun (WGS) entry which is preliminary data.</text>
</comment>
<feature type="transmembrane region" description="Helical" evidence="8">
    <location>
        <begin position="161"/>
        <end position="178"/>
    </location>
</feature>
<evidence type="ECO:0000256" key="6">
    <source>
        <dbReference type="ARBA" id="ARBA00022989"/>
    </source>
</evidence>
<protein>
    <submittedName>
        <fullName evidence="9">Transporter</fullName>
    </submittedName>
</protein>
<evidence type="ECO:0000256" key="7">
    <source>
        <dbReference type="ARBA" id="ARBA00023136"/>
    </source>
</evidence>
<organism evidence="9 10">
    <name type="scientific">Rugosimonospora africana</name>
    <dbReference type="NCBI Taxonomy" id="556532"/>
    <lineage>
        <taxon>Bacteria</taxon>
        <taxon>Bacillati</taxon>
        <taxon>Actinomycetota</taxon>
        <taxon>Actinomycetes</taxon>
        <taxon>Micromonosporales</taxon>
        <taxon>Micromonosporaceae</taxon>
        <taxon>Rugosimonospora</taxon>
    </lineage>
</organism>
<evidence type="ECO:0000256" key="5">
    <source>
        <dbReference type="ARBA" id="ARBA00022692"/>
    </source>
</evidence>
<keyword evidence="7 8" id="KW-0472">Membrane</keyword>
<feature type="transmembrane region" description="Helical" evidence="8">
    <location>
        <begin position="50"/>
        <end position="67"/>
    </location>
</feature>
<name>A0A8J3QQA6_9ACTN</name>
<feature type="transmembrane region" description="Helical" evidence="8">
    <location>
        <begin position="73"/>
        <end position="90"/>
    </location>
</feature>
<evidence type="ECO:0000313" key="10">
    <source>
        <dbReference type="Proteomes" id="UP000642748"/>
    </source>
</evidence>
<keyword evidence="4" id="KW-1003">Cell membrane</keyword>
<keyword evidence="5 8" id="KW-0812">Transmembrane</keyword>
<dbReference type="RefSeq" id="WP_203918602.1">
    <property type="nucleotide sequence ID" value="NZ_BONZ01000030.1"/>
</dbReference>
<accession>A0A8J3QQA6</accession>
<dbReference type="NCBIfam" id="TIGR01528">
    <property type="entry name" value="NMN_trans_PnuC"/>
    <property type="match status" value="1"/>
</dbReference>
<feature type="transmembrane region" description="Helical" evidence="8">
    <location>
        <begin position="184"/>
        <end position="202"/>
    </location>
</feature>
<evidence type="ECO:0000256" key="2">
    <source>
        <dbReference type="ARBA" id="ARBA00006669"/>
    </source>
</evidence>
<comment type="subcellular location">
    <subcellularLocation>
        <location evidence="1">Cell membrane</location>
        <topology evidence="1">Multi-pass membrane protein</topology>
    </subcellularLocation>
</comment>
<evidence type="ECO:0000256" key="4">
    <source>
        <dbReference type="ARBA" id="ARBA00022475"/>
    </source>
</evidence>
<dbReference type="AlphaFoldDB" id="A0A8J3QQA6"/>
<evidence type="ECO:0000313" key="9">
    <source>
        <dbReference type="EMBL" id="GIH14954.1"/>
    </source>
</evidence>
<evidence type="ECO:0000256" key="8">
    <source>
        <dbReference type="SAM" id="Phobius"/>
    </source>
</evidence>
<dbReference type="GO" id="GO:0034257">
    <property type="term" value="F:nicotinamide riboside transmembrane transporter activity"/>
    <property type="evidence" value="ECO:0007669"/>
    <property type="project" value="InterPro"/>
</dbReference>
<dbReference type="Proteomes" id="UP000642748">
    <property type="component" value="Unassembled WGS sequence"/>
</dbReference>
<dbReference type="GO" id="GO:0005886">
    <property type="term" value="C:plasma membrane"/>
    <property type="evidence" value="ECO:0007669"/>
    <property type="project" value="UniProtKB-SubCell"/>
</dbReference>
<proteinExistence type="inferred from homology"/>
<keyword evidence="6 8" id="KW-1133">Transmembrane helix</keyword>
<comment type="similarity">
    <text evidence="2">Belongs to the nicotinamide ribonucleoside (NR) uptake permease (TC 4.B.1) family.</text>
</comment>